<proteinExistence type="predicted"/>
<feature type="compositionally biased region" description="Low complexity" evidence="1">
    <location>
        <begin position="189"/>
        <end position="203"/>
    </location>
</feature>
<name>A0AB34IHF3_PRYPA</name>
<dbReference type="EMBL" id="JBGBPQ010000025">
    <property type="protein sequence ID" value="KAL1499560.1"/>
    <property type="molecule type" value="Genomic_DNA"/>
</dbReference>
<comment type="caution">
    <text evidence="2">The sequence shown here is derived from an EMBL/GenBank/DDBJ whole genome shotgun (WGS) entry which is preliminary data.</text>
</comment>
<protein>
    <submittedName>
        <fullName evidence="2">Uncharacterized protein</fullName>
    </submittedName>
</protein>
<gene>
    <name evidence="2" type="ORF">AB1Y20_011761</name>
</gene>
<feature type="region of interest" description="Disordered" evidence="1">
    <location>
        <begin position="149"/>
        <end position="214"/>
    </location>
</feature>
<dbReference type="Proteomes" id="UP001515480">
    <property type="component" value="Unassembled WGS sequence"/>
</dbReference>
<sequence length="228" mass="24718">MTEHKEESDSIALAKMYDEARDCGLGRLRASTYSEYKLKVALRGERPARLARPPSALLRSTGMGVQPIPQPQADKLIARSVQPLRRHYNGQGLAKESLYLALTDGTFMQAFEGLWAEHVDFGTSRSHKKLFGKARGPAPEWRKALDAKERAGDEGGGPAQHGGSQLGAKSRKRKQRQSSEAVVVARPGSRAAQAMASANSSSEAPRKRVLPNTGRFAGTLAARLLSSK</sequence>
<evidence type="ECO:0000313" key="3">
    <source>
        <dbReference type="Proteomes" id="UP001515480"/>
    </source>
</evidence>
<reference evidence="2 3" key="1">
    <citation type="journal article" date="2024" name="Science">
        <title>Giant polyketide synthase enzymes in the biosynthesis of giant marine polyether toxins.</title>
        <authorList>
            <person name="Fallon T.R."/>
            <person name="Shende V.V."/>
            <person name="Wierzbicki I.H."/>
            <person name="Pendleton A.L."/>
            <person name="Watervoot N.F."/>
            <person name="Auber R.P."/>
            <person name="Gonzalez D.J."/>
            <person name="Wisecaver J.H."/>
            <person name="Moore B.S."/>
        </authorList>
    </citation>
    <scope>NUCLEOTIDE SEQUENCE [LARGE SCALE GENOMIC DNA]</scope>
    <source>
        <strain evidence="2 3">12B1</strain>
    </source>
</reference>
<organism evidence="2 3">
    <name type="scientific">Prymnesium parvum</name>
    <name type="common">Toxic golden alga</name>
    <dbReference type="NCBI Taxonomy" id="97485"/>
    <lineage>
        <taxon>Eukaryota</taxon>
        <taxon>Haptista</taxon>
        <taxon>Haptophyta</taxon>
        <taxon>Prymnesiophyceae</taxon>
        <taxon>Prymnesiales</taxon>
        <taxon>Prymnesiaceae</taxon>
        <taxon>Prymnesium</taxon>
    </lineage>
</organism>
<evidence type="ECO:0000313" key="2">
    <source>
        <dbReference type="EMBL" id="KAL1499560.1"/>
    </source>
</evidence>
<dbReference type="AlphaFoldDB" id="A0AB34IHF3"/>
<evidence type="ECO:0000256" key="1">
    <source>
        <dbReference type="SAM" id="MobiDB-lite"/>
    </source>
</evidence>
<keyword evidence="3" id="KW-1185">Reference proteome</keyword>
<accession>A0AB34IHF3</accession>